<proteinExistence type="predicted"/>
<dbReference type="EMBL" id="MN103543">
    <property type="protein sequence ID" value="QEM41942.1"/>
    <property type="molecule type" value="Genomic_DNA"/>
</dbReference>
<dbReference type="SUPFAM" id="SSF64484">
    <property type="entry name" value="beta and beta-prime subunits of DNA dependent RNA-polymerase"/>
    <property type="match status" value="1"/>
</dbReference>
<keyword evidence="2" id="KW-1185">Reference proteome</keyword>
<evidence type="ECO:0000313" key="2">
    <source>
        <dbReference type="Proteomes" id="UP000322144"/>
    </source>
</evidence>
<sequence length="550" mass="63055">MKKALVPFNIDLLIPTQAQLSMLGQVTSHEIFEGTGGNFHEKGLFSVEIFGRVGSTEREGRFGYINMGLEIIHPVIYRNLIKLKAFYEEIILGKSFAVFDPVAKDFVRSNELEGKTGYAFFFDNWKKIDFGETKSSIRRVRVELMKKYMKNCTFKNMLVIPAAYREAEIDVDGRVSMDEVNEHYRYLLNQSYGVPEYFGPNDDLSIYDRKRTSMQLTALAIYNHYENLLSGKGGYIQQKWASRRVFNGTRNVISSLDTNAADLDQPNRPKFKDAVIGIYQAAVSVKPKTIYHLRNGVVGQVFDSLSTRVELINKKTLKLEWVNISNEEMDLWGTPEGLERVIGELKVIEKRSRAIEITGHYLALVYLDDKQNFKIFRDIEEMPKKLDKKFVRPISYAELIYLSGLPMWKRNSAFVTRYPVENYNSSIPVKMYVKTTVKGEMRYPLGWDWERDTNAEIALEYPIITINEPAQWHDSTSISPSILAPLGADFDGDTVSFNAVYSKEAIEESDRFFKSRLAYIKAGGGLAFSVNIHTLNLTLRYMTGEPKSRI</sequence>
<evidence type="ECO:0000313" key="1">
    <source>
        <dbReference type="EMBL" id="QEM41942.1"/>
    </source>
</evidence>
<reference evidence="1 2" key="1">
    <citation type="submission" date="2019-06" db="EMBL/GenBank/DDBJ databases">
        <title>A distant relative of Phikzvirus genus phages from a therapeutic phage collection.</title>
        <authorList>
            <person name="Hejnowicz M.S."/>
            <person name="Dabrowski K."/>
            <person name="Gawor J."/>
            <person name="Weber-Dabrowska B."/>
            <person name="Gromadka R."/>
            <person name="Lobocka M.B."/>
        </authorList>
    </citation>
    <scope>NUCLEOTIDE SEQUENCE [LARGE SCALE GENOMIC DNA]</scope>
</reference>
<dbReference type="KEGG" id="vg:77936963"/>
<organism evidence="1 2">
    <name type="scientific">Pseudomonas phage vB_PaeM_PS119XW</name>
    <dbReference type="NCBI Taxonomy" id="2601632"/>
    <lineage>
        <taxon>Viruses</taxon>
        <taxon>Duplodnaviria</taxon>
        <taxon>Heunggongvirae</taxon>
        <taxon>Uroviricota</taxon>
        <taxon>Caudoviricetes</taxon>
        <taxon>Chimalliviridae</taxon>
        <taxon>Pawinskivirus</taxon>
        <taxon>Pawinskivirus PS119XW</taxon>
    </lineage>
</organism>
<protein>
    <submittedName>
        <fullName evidence="1">Uncharacterized protein</fullName>
    </submittedName>
</protein>
<accession>A0A5C1K7S8</accession>
<name>A0A5C1K7S8_9CAUD</name>
<dbReference type="Proteomes" id="UP000322144">
    <property type="component" value="Segment"/>
</dbReference>
<dbReference type="RefSeq" id="YP_010660953.1">
    <property type="nucleotide sequence ID" value="NC_070882.1"/>
</dbReference>
<dbReference type="GeneID" id="77936963"/>